<keyword evidence="2" id="KW-1185">Reference proteome</keyword>
<dbReference type="EMBL" id="CM056742">
    <property type="protein sequence ID" value="KAJ8674893.1"/>
    <property type="molecule type" value="Genomic_DNA"/>
</dbReference>
<name>A0ACC2NVJ7_9HYME</name>
<sequence length="484" mass="53324">MLERRNSAQQQCDASELGMNVAALKRVDPYVKDILEQATHVALYTFSAENNEWEKTDIEGALFVYSRIGEPYHSILIMNRLSTKNQVEPVTPGLDLQLQEPFLLYKNAKGHIYGIWFYDKDECIRISSMLNKLTKNSDSSNKVTPKSKKIVQKKTSNVDIFSMLSKAQEDFNSHKAGSDGRNVSSSNAKSPMSSAIGELSGALTAMGMTPDVTSKSVMDFFAKATVTKAPPNPEGRTLLERLMSHPTAHTVEHIEKQHGSVTPQPIVPPQPQGGMIDMNNQSSENSLLTKLRSKMPSQTNVHPQTTPKMFNQDYPHQMSTPKSVGGTTYPVKTDATPNSSSFLRIQSPTATGPHKLTNQPKNNPVSNFVDVYGSMSIKKENSMTSNSVPFDALFQHHQTNNNCDDLISPSKASALSSSVAPALIPPGMFAAPSPAATAEPLIRPLEPLTRNQLLQAFNYLLRTDQEFVNKLHEAYVKSMSEILS</sequence>
<dbReference type="Proteomes" id="UP001239111">
    <property type="component" value="Chromosome 2"/>
</dbReference>
<protein>
    <submittedName>
        <fullName evidence="1">Uncharacterized protein</fullName>
    </submittedName>
</protein>
<comment type="caution">
    <text evidence="1">The sequence shown here is derived from an EMBL/GenBank/DDBJ whole genome shotgun (WGS) entry which is preliminary data.</text>
</comment>
<evidence type="ECO:0000313" key="2">
    <source>
        <dbReference type="Proteomes" id="UP001239111"/>
    </source>
</evidence>
<proteinExistence type="predicted"/>
<accession>A0ACC2NVJ7</accession>
<organism evidence="1 2">
    <name type="scientific">Eretmocerus hayati</name>
    <dbReference type="NCBI Taxonomy" id="131215"/>
    <lineage>
        <taxon>Eukaryota</taxon>
        <taxon>Metazoa</taxon>
        <taxon>Ecdysozoa</taxon>
        <taxon>Arthropoda</taxon>
        <taxon>Hexapoda</taxon>
        <taxon>Insecta</taxon>
        <taxon>Pterygota</taxon>
        <taxon>Neoptera</taxon>
        <taxon>Endopterygota</taxon>
        <taxon>Hymenoptera</taxon>
        <taxon>Apocrita</taxon>
        <taxon>Proctotrupomorpha</taxon>
        <taxon>Chalcidoidea</taxon>
        <taxon>Aphelinidae</taxon>
        <taxon>Aphelininae</taxon>
        <taxon>Eretmocerus</taxon>
    </lineage>
</organism>
<reference evidence="1" key="1">
    <citation type="submission" date="2023-04" db="EMBL/GenBank/DDBJ databases">
        <title>A chromosome-level genome assembly of the parasitoid wasp Eretmocerus hayati.</title>
        <authorList>
            <person name="Zhong Y."/>
            <person name="Liu S."/>
            <person name="Liu Y."/>
        </authorList>
    </citation>
    <scope>NUCLEOTIDE SEQUENCE</scope>
    <source>
        <strain evidence="1">ZJU_SS_LIU_2023</strain>
    </source>
</reference>
<evidence type="ECO:0000313" key="1">
    <source>
        <dbReference type="EMBL" id="KAJ8674893.1"/>
    </source>
</evidence>
<gene>
    <name evidence="1" type="ORF">QAD02_010679</name>
</gene>